<dbReference type="RefSeq" id="WP_380053714.1">
    <property type="nucleotide sequence ID" value="NZ_JBHSWB010000001.1"/>
</dbReference>
<accession>A0ABW1ZFB1</accession>
<evidence type="ECO:0000313" key="1">
    <source>
        <dbReference type="EMBL" id="MFC6659195.1"/>
    </source>
</evidence>
<gene>
    <name evidence="1" type="ORF">ACFP90_01575</name>
</gene>
<dbReference type="EMBL" id="JBHSWB010000001">
    <property type="protein sequence ID" value="MFC6659195.1"/>
    <property type="molecule type" value="Genomic_DNA"/>
</dbReference>
<reference evidence="2" key="1">
    <citation type="journal article" date="2019" name="Int. J. Syst. Evol. Microbiol.">
        <title>The Global Catalogue of Microorganisms (GCM) 10K type strain sequencing project: providing services to taxonomists for standard genome sequencing and annotation.</title>
        <authorList>
            <consortium name="The Broad Institute Genomics Platform"/>
            <consortium name="The Broad Institute Genome Sequencing Center for Infectious Disease"/>
            <person name="Wu L."/>
            <person name="Ma J."/>
        </authorList>
    </citation>
    <scope>NUCLEOTIDE SEQUENCE [LARGE SCALE GENOMIC DNA]</scope>
    <source>
        <strain evidence="2">CCUG 63830</strain>
    </source>
</reference>
<name>A0ABW1ZFB1_9DEIO</name>
<keyword evidence="2" id="KW-1185">Reference proteome</keyword>
<organism evidence="1 2">
    <name type="scientific">Deinococcus multiflagellatus</name>
    <dbReference type="NCBI Taxonomy" id="1656887"/>
    <lineage>
        <taxon>Bacteria</taxon>
        <taxon>Thermotogati</taxon>
        <taxon>Deinococcota</taxon>
        <taxon>Deinococci</taxon>
        <taxon>Deinococcales</taxon>
        <taxon>Deinococcaceae</taxon>
        <taxon>Deinococcus</taxon>
    </lineage>
</organism>
<dbReference type="Proteomes" id="UP001596317">
    <property type="component" value="Unassembled WGS sequence"/>
</dbReference>
<protein>
    <submittedName>
        <fullName evidence="1">Uncharacterized protein</fullName>
    </submittedName>
</protein>
<dbReference type="PRINTS" id="PR00909">
    <property type="entry name" value="SPERMDNBNDNG"/>
</dbReference>
<dbReference type="InterPro" id="IPR001188">
    <property type="entry name" value="Sperm_putr-bd"/>
</dbReference>
<evidence type="ECO:0000313" key="2">
    <source>
        <dbReference type="Proteomes" id="UP001596317"/>
    </source>
</evidence>
<proteinExistence type="predicted"/>
<comment type="caution">
    <text evidence="1">The sequence shown here is derived from an EMBL/GenBank/DDBJ whole genome shotgun (WGS) entry which is preliminary data.</text>
</comment>
<dbReference type="SUPFAM" id="SSF53850">
    <property type="entry name" value="Periplasmic binding protein-like II"/>
    <property type="match status" value="1"/>
</dbReference>
<sequence>MKTASPVPPGDGRTLRVFIWSEYMDPDIVKAFEEQTGARVILDTFESNEAMLAKLQGAGPPTTSWCPVRTWCRRWCAPGSFSRWTARGCPT</sequence>
<dbReference type="Gene3D" id="3.40.190.10">
    <property type="entry name" value="Periplasmic binding protein-like II"/>
    <property type="match status" value="1"/>
</dbReference>